<evidence type="ECO:0000256" key="7">
    <source>
        <dbReference type="SAM" id="Phobius"/>
    </source>
</evidence>
<dbReference type="AlphaFoldDB" id="A0A285ELJ7"/>
<feature type="transmembrane region" description="Helical" evidence="7">
    <location>
        <begin position="173"/>
        <end position="190"/>
    </location>
</feature>
<dbReference type="GO" id="GO:0005886">
    <property type="term" value="C:plasma membrane"/>
    <property type="evidence" value="ECO:0007669"/>
    <property type="project" value="UniProtKB-SubCell"/>
</dbReference>
<feature type="transmembrane region" description="Helical" evidence="7">
    <location>
        <begin position="30"/>
        <end position="50"/>
    </location>
</feature>
<feature type="transmembrane region" description="Helical" evidence="7">
    <location>
        <begin position="494"/>
        <end position="517"/>
    </location>
</feature>
<proteinExistence type="predicted"/>
<feature type="domain" description="Phosphatidic acid phosphatase type 2/haloperoxidase" evidence="8">
    <location>
        <begin position="102"/>
        <end position="211"/>
    </location>
</feature>
<feature type="transmembrane region" description="Helical" evidence="7">
    <location>
        <begin position="196"/>
        <end position="215"/>
    </location>
</feature>
<dbReference type="InterPro" id="IPR000326">
    <property type="entry name" value="PAP2/HPO"/>
</dbReference>
<feature type="transmembrane region" description="Helical" evidence="7">
    <location>
        <begin position="640"/>
        <end position="663"/>
    </location>
</feature>
<keyword evidence="2" id="KW-1003">Cell membrane</keyword>
<keyword evidence="10" id="KW-1185">Reference proteome</keyword>
<evidence type="ECO:0000256" key="5">
    <source>
        <dbReference type="ARBA" id="ARBA00023136"/>
    </source>
</evidence>
<name>A0A285ELJ7_9ACTN</name>
<dbReference type="SUPFAM" id="SSF56112">
    <property type="entry name" value="Protein kinase-like (PK-like)"/>
    <property type="match status" value="1"/>
</dbReference>
<feature type="region of interest" description="Disordered" evidence="6">
    <location>
        <begin position="1"/>
        <end position="21"/>
    </location>
</feature>
<keyword evidence="5 7" id="KW-0472">Membrane</keyword>
<dbReference type="InterPro" id="IPR011009">
    <property type="entry name" value="Kinase-like_dom_sf"/>
</dbReference>
<feature type="transmembrane region" description="Helical" evidence="7">
    <location>
        <begin position="752"/>
        <end position="774"/>
    </location>
</feature>
<sequence>MTSRVLPAGEAAVEPPRTGRRPVQRHPVDLVRVVLGLAVLGLGLLVAQRGRLPVFEQNLFQIVNDLPPEAFPVVWAVMQLGNVAAVPVVAAVAALTGRVRMARDMLVSGVLAYLAADLVKSVVQRERPGGFPLDAHFPEGPVEGLGFVSGHSAVAAALATAVVPYLSRRARRTAWALAWAVALARVYVGAHLPLDIAGGLGVGWAIGSLVHWAFGVPRLEVPPDRVARWLAHYGLPARDVRPAAVQARSSIPFEAVDEQGRRLYVKWLEPDRRERDWLYRLWRLLAVRDVKDADAVAPLGQQAEHEAVTAMIARERGVHVPRVLLARGKDRGAIVVQEYVVGRGLDELPVEELTPELLTEVWRQVALLRGARVAHHDLVAASLLVDPDGRPWVVDFGNALTGASDDAMDADVAELLASLALRTDPGPVVDGAITALGPDVVAAALPQLTPMSLTSVTRSALRADRARLEALRRVIRGRLGLPDPDRPEFGPPGLAARLAVAAGAGLVLVGVPLLAGATEFFDVVEDGGWRWLGAAVALAVLARAANAAAALMTVERRLALGRTYAASLVAESASLLHGGEGWRRSAARFLERAGVLPEDARRSIGRYRVGAVVAAVVVAGGMLVMAAVEGRLGDWDAPEALVPAVALGLGAWALVLTGQWLAGRHDTAPGSRRPPSLLSTLARVPAGDPWRWGAQFCWSTAGVVLEAGALAAAMHAAGGSVRLLATATVYAALHLLWSVLPATGAPGAAEVSLLLALTALGAPLASACAAALVFRVLTWWLPALLGWLLTARLEHRFGA</sequence>
<dbReference type="InterPro" id="IPR022791">
    <property type="entry name" value="L-PG_synthase/AglD"/>
</dbReference>
<dbReference type="SUPFAM" id="SSF48317">
    <property type="entry name" value="Acid phosphatase/Vanadium-dependent haloperoxidase"/>
    <property type="match status" value="1"/>
</dbReference>
<evidence type="ECO:0000256" key="4">
    <source>
        <dbReference type="ARBA" id="ARBA00022989"/>
    </source>
</evidence>
<protein>
    <submittedName>
        <fullName evidence="9">Undecaprenyl-diphosphatase</fullName>
    </submittedName>
</protein>
<feature type="transmembrane region" description="Helical" evidence="7">
    <location>
        <begin position="723"/>
        <end position="740"/>
    </location>
</feature>
<evidence type="ECO:0000256" key="6">
    <source>
        <dbReference type="SAM" id="MobiDB-lite"/>
    </source>
</evidence>
<dbReference type="EMBL" id="OBDO01000014">
    <property type="protein sequence ID" value="SNX99054.1"/>
    <property type="molecule type" value="Genomic_DNA"/>
</dbReference>
<dbReference type="PANTHER" id="PTHR39087:SF2">
    <property type="entry name" value="UPF0104 MEMBRANE PROTEIN MJ1595"/>
    <property type="match status" value="1"/>
</dbReference>
<dbReference type="Pfam" id="PF03706">
    <property type="entry name" value="LPG_synthase_TM"/>
    <property type="match status" value="1"/>
</dbReference>
<evidence type="ECO:0000259" key="8">
    <source>
        <dbReference type="SMART" id="SM00014"/>
    </source>
</evidence>
<accession>A0A285ELJ7</accession>
<feature type="transmembrane region" description="Helical" evidence="7">
    <location>
        <begin position="70"/>
        <end position="93"/>
    </location>
</feature>
<dbReference type="Proteomes" id="UP000219514">
    <property type="component" value="Unassembled WGS sequence"/>
</dbReference>
<evidence type="ECO:0000256" key="3">
    <source>
        <dbReference type="ARBA" id="ARBA00022692"/>
    </source>
</evidence>
<evidence type="ECO:0000256" key="2">
    <source>
        <dbReference type="ARBA" id="ARBA00022475"/>
    </source>
</evidence>
<dbReference type="InterPro" id="IPR036938">
    <property type="entry name" value="PAP2/HPO_sf"/>
</dbReference>
<evidence type="ECO:0000313" key="10">
    <source>
        <dbReference type="Proteomes" id="UP000219514"/>
    </source>
</evidence>
<comment type="subcellular location">
    <subcellularLocation>
        <location evidence="1">Cell membrane</location>
        <topology evidence="1">Multi-pass membrane protein</topology>
    </subcellularLocation>
</comment>
<gene>
    <name evidence="9" type="ORF">SAMN06893097_11414</name>
</gene>
<evidence type="ECO:0000256" key="1">
    <source>
        <dbReference type="ARBA" id="ARBA00004651"/>
    </source>
</evidence>
<feature type="transmembrane region" description="Helical" evidence="7">
    <location>
        <begin position="609"/>
        <end position="628"/>
    </location>
</feature>
<dbReference type="RefSeq" id="WP_143426751.1">
    <property type="nucleotide sequence ID" value="NZ_JACHXB010000002.1"/>
</dbReference>
<organism evidence="9 10">
    <name type="scientific">Geodermatophilus sabuli</name>
    <dbReference type="NCBI Taxonomy" id="1564158"/>
    <lineage>
        <taxon>Bacteria</taxon>
        <taxon>Bacillati</taxon>
        <taxon>Actinomycetota</taxon>
        <taxon>Actinomycetes</taxon>
        <taxon>Geodermatophilales</taxon>
        <taxon>Geodermatophilaceae</taxon>
        <taxon>Geodermatophilus</taxon>
    </lineage>
</organism>
<keyword evidence="3 7" id="KW-0812">Transmembrane</keyword>
<dbReference type="Gene3D" id="1.20.144.10">
    <property type="entry name" value="Phosphatidic acid phosphatase type 2/haloperoxidase"/>
    <property type="match status" value="1"/>
</dbReference>
<evidence type="ECO:0000313" key="9">
    <source>
        <dbReference type="EMBL" id="SNX99054.1"/>
    </source>
</evidence>
<dbReference type="CDD" id="cd01610">
    <property type="entry name" value="PAP2_like"/>
    <property type="match status" value="1"/>
</dbReference>
<dbReference type="PANTHER" id="PTHR39087">
    <property type="entry name" value="UPF0104 MEMBRANE PROTEIN MJ1595"/>
    <property type="match status" value="1"/>
</dbReference>
<keyword evidence="4 7" id="KW-1133">Transmembrane helix</keyword>
<feature type="transmembrane region" description="Helical" evidence="7">
    <location>
        <begin position="529"/>
        <end position="554"/>
    </location>
</feature>
<reference evidence="9 10" key="1">
    <citation type="submission" date="2017-09" db="EMBL/GenBank/DDBJ databases">
        <authorList>
            <person name="Ehlers B."/>
            <person name="Leendertz F.H."/>
        </authorList>
    </citation>
    <scope>NUCLEOTIDE SEQUENCE [LARGE SCALE GENOMIC DNA]</scope>
    <source>
        <strain evidence="9 10">DSM 46844</strain>
    </source>
</reference>
<dbReference type="SMART" id="SM00014">
    <property type="entry name" value="acidPPc"/>
    <property type="match status" value="1"/>
</dbReference>
<dbReference type="Pfam" id="PF01569">
    <property type="entry name" value="PAP2"/>
    <property type="match status" value="1"/>
</dbReference>
<dbReference type="OrthoDB" id="5242664at2"/>